<reference evidence="1 2" key="1">
    <citation type="journal article" date="2021" name="BMC Genomics">
        <title>Datura genome reveals duplications of psychoactive alkaloid biosynthetic genes and high mutation rate following tissue culture.</title>
        <authorList>
            <person name="Rajewski A."/>
            <person name="Carter-House D."/>
            <person name="Stajich J."/>
            <person name="Litt A."/>
        </authorList>
    </citation>
    <scope>NUCLEOTIDE SEQUENCE [LARGE SCALE GENOMIC DNA]</scope>
    <source>
        <strain evidence="1">AR-01</strain>
    </source>
</reference>
<protein>
    <recommendedName>
        <fullName evidence="3">Ribosomal protein S10</fullName>
    </recommendedName>
</protein>
<sequence length="57" mass="6672">MKKRPAPKELWRAVGSNPQTANELPTIGEHRCIKLSINISSESHRLRFLKRRYDVEL</sequence>
<dbReference type="EMBL" id="JACEIK010001039">
    <property type="protein sequence ID" value="MCD7465345.1"/>
    <property type="molecule type" value="Genomic_DNA"/>
</dbReference>
<gene>
    <name evidence="1" type="ORF">HAX54_001071</name>
</gene>
<evidence type="ECO:0000313" key="1">
    <source>
        <dbReference type="EMBL" id="MCD7465345.1"/>
    </source>
</evidence>
<comment type="caution">
    <text evidence="1">The sequence shown here is derived from an EMBL/GenBank/DDBJ whole genome shotgun (WGS) entry which is preliminary data.</text>
</comment>
<evidence type="ECO:0000313" key="2">
    <source>
        <dbReference type="Proteomes" id="UP000823775"/>
    </source>
</evidence>
<accession>A0ABS8T2T8</accession>
<dbReference type="Proteomes" id="UP000823775">
    <property type="component" value="Unassembled WGS sequence"/>
</dbReference>
<feature type="non-terminal residue" evidence="1">
    <location>
        <position position="57"/>
    </location>
</feature>
<name>A0ABS8T2T8_DATST</name>
<keyword evidence="2" id="KW-1185">Reference proteome</keyword>
<organism evidence="1 2">
    <name type="scientific">Datura stramonium</name>
    <name type="common">Jimsonweed</name>
    <name type="synonym">Common thornapple</name>
    <dbReference type="NCBI Taxonomy" id="4076"/>
    <lineage>
        <taxon>Eukaryota</taxon>
        <taxon>Viridiplantae</taxon>
        <taxon>Streptophyta</taxon>
        <taxon>Embryophyta</taxon>
        <taxon>Tracheophyta</taxon>
        <taxon>Spermatophyta</taxon>
        <taxon>Magnoliopsida</taxon>
        <taxon>eudicotyledons</taxon>
        <taxon>Gunneridae</taxon>
        <taxon>Pentapetalae</taxon>
        <taxon>asterids</taxon>
        <taxon>lamiids</taxon>
        <taxon>Solanales</taxon>
        <taxon>Solanaceae</taxon>
        <taxon>Solanoideae</taxon>
        <taxon>Datureae</taxon>
        <taxon>Datura</taxon>
    </lineage>
</organism>
<proteinExistence type="predicted"/>
<evidence type="ECO:0008006" key="3">
    <source>
        <dbReference type="Google" id="ProtNLM"/>
    </source>
</evidence>